<dbReference type="OrthoDB" id="10376485at2759"/>
<evidence type="ECO:0000313" key="2">
    <source>
        <dbReference type="Proteomes" id="UP000237000"/>
    </source>
</evidence>
<accession>A0A2P5FE13</accession>
<dbReference type="Proteomes" id="UP000237000">
    <property type="component" value="Unassembled WGS sequence"/>
</dbReference>
<reference evidence="2" key="1">
    <citation type="submission" date="2016-06" db="EMBL/GenBank/DDBJ databases">
        <title>Parallel loss of symbiosis genes in relatives of nitrogen-fixing non-legume Parasponia.</title>
        <authorList>
            <person name="Van Velzen R."/>
            <person name="Holmer R."/>
            <person name="Bu F."/>
            <person name="Rutten L."/>
            <person name="Van Zeijl A."/>
            <person name="Liu W."/>
            <person name="Santuari L."/>
            <person name="Cao Q."/>
            <person name="Sharma T."/>
            <person name="Shen D."/>
            <person name="Roswanjaya Y."/>
            <person name="Wardhani T."/>
            <person name="Kalhor M.S."/>
            <person name="Jansen J."/>
            <person name="Van den Hoogen J."/>
            <person name="Gungor B."/>
            <person name="Hartog M."/>
            <person name="Hontelez J."/>
            <person name="Verver J."/>
            <person name="Yang W.-C."/>
            <person name="Schijlen E."/>
            <person name="Repin R."/>
            <person name="Schilthuizen M."/>
            <person name="Schranz E."/>
            <person name="Heidstra R."/>
            <person name="Miyata K."/>
            <person name="Fedorova E."/>
            <person name="Kohlen W."/>
            <person name="Bisseling T."/>
            <person name="Smit S."/>
            <person name="Geurts R."/>
        </authorList>
    </citation>
    <scope>NUCLEOTIDE SEQUENCE [LARGE SCALE GENOMIC DNA]</scope>
    <source>
        <strain evidence="2">cv. RG33-2</strain>
    </source>
</reference>
<protein>
    <submittedName>
        <fullName evidence="1">Uncharacterized protein</fullName>
    </submittedName>
</protein>
<dbReference type="AlphaFoldDB" id="A0A2P5FE13"/>
<evidence type="ECO:0000313" key="1">
    <source>
        <dbReference type="EMBL" id="PON96006.1"/>
    </source>
</evidence>
<dbReference type="EMBL" id="JXTC01000041">
    <property type="protein sequence ID" value="PON96006.1"/>
    <property type="molecule type" value="Genomic_DNA"/>
</dbReference>
<proteinExistence type="predicted"/>
<feature type="non-terminal residue" evidence="1">
    <location>
        <position position="1"/>
    </location>
</feature>
<keyword evidence="2" id="KW-1185">Reference proteome</keyword>
<dbReference type="InParanoid" id="A0A2P5FE13"/>
<name>A0A2P5FE13_TREOI</name>
<comment type="caution">
    <text evidence="1">The sequence shown here is derived from an EMBL/GenBank/DDBJ whole genome shotgun (WGS) entry which is preliminary data.</text>
</comment>
<sequence>AKYDDEITNKLAKDGSTSINDGDIFSQVLGSVKIARLERFGATRKADRREGMERMRQEMKSKMEERINKVTAHYEAKCDSLQAKCGAMQILSEQVIRQLNCSSSTQPLDHSPNSFEHEFEYLC</sequence>
<gene>
    <name evidence="1" type="ORF">TorRG33x02_082540</name>
</gene>
<organism evidence="1 2">
    <name type="scientific">Trema orientale</name>
    <name type="common">Charcoal tree</name>
    <name type="synonym">Celtis orientalis</name>
    <dbReference type="NCBI Taxonomy" id="63057"/>
    <lineage>
        <taxon>Eukaryota</taxon>
        <taxon>Viridiplantae</taxon>
        <taxon>Streptophyta</taxon>
        <taxon>Embryophyta</taxon>
        <taxon>Tracheophyta</taxon>
        <taxon>Spermatophyta</taxon>
        <taxon>Magnoliopsida</taxon>
        <taxon>eudicotyledons</taxon>
        <taxon>Gunneridae</taxon>
        <taxon>Pentapetalae</taxon>
        <taxon>rosids</taxon>
        <taxon>fabids</taxon>
        <taxon>Rosales</taxon>
        <taxon>Cannabaceae</taxon>
        <taxon>Trema</taxon>
    </lineage>
</organism>